<keyword evidence="3" id="KW-1185">Reference proteome</keyword>
<organism evidence="2 3">
    <name type="scientific">Phyllosticta citricarpa</name>
    <dbReference type="NCBI Taxonomy" id="55181"/>
    <lineage>
        <taxon>Eukaryota</taxon>
        <taxon>Fungi</taxon>
        <taxon>Dikarya</taxon>
        <taxon>Ascomycota</taxon>
        <taxon>Pezizomycotina</taxon>
        <taxon>Dothideomycetes</taxon>
        <taxon>Dothideomycetes incertae sedis</taxon>
        <taxon>Botryosphaeriales</taxon>
        <taxon>Phyllostictaceae</taxon>
        <taxon>Phyllosticta</taxon>
    </lineage>
</organism>
<dbReference type="EMBL" id="JBBPDW010000049">
    <property type="protein sequence ID" value="KAK7532695.1"/>
    <property type="molecule type" value="Genomic_DNA"/>
</dbReference>
<sequence length="244" mass="26897">MVESLVRNFAAGQKKSNDMRPFIDSFALTLESPLQKQSASSVDPSSLLPRGRWSDWPSPRRAAAPAPSSPLFKVGAAGPLSPRASSRFSASPPQPQTSNETNNLKSNLCHASWRLEHAPLCFARHQSTSFSAARGACRFNYAAAAKTTWDAFANHLTSGDAVIRVFTVSPKIRMLALVPHTGTLDRSWTCHLGIPLRRAIPCRRRLNLGRVRSDLVVSDGEERPFRVSTRSGSRRAQENTRVRH</sequence>
<feature type="compositionally biased region" description="Low complexity" evidence="1">
    <location>
        <begin position="79"/>
        <end position="91"/>
    </location>
</feature>
<name>A0ABR1LFM4_9PEZI</name>
<feature type="region of interest" description="Disordered" evidence="1">
    <location>
        <begin position="33"/>
        <end position="103"/>
    </location>
</feature>
<comment type="caution">
    <text evidence="2">The sequence shown here is derived from an EMBL/GenBank/DDBJ whole genome shotgun (WGS) entry which is preliminary data.</text>
</comment>
<feature type="compositionally biased region" description="Low complexity" evidence="1">
    <location>
        <begin position="57"/>
        <end position="70"/>
    </location>
</feature>
<gene>
    <name evidence="2" type="ORF">IWX46DRAFT_336449</name>
</gene>
<protein>
    <submittedName>
        <fullName evidence="2">Uncharacterized protein</fullName>
    </submittedName>
</protein>
<accession>A0ABR1LFM4</accession>
<reference evidence="2 3" key="1">
    <citation type="submission" date="2024-04" db="EMBL/GenBank/DDBJ databases">
        <title>Phyllosticta paracitricarpa is synonymous to the EU quarantine fungus P. citricarpa based on phylogenomic analyses.</title>
        <authorList>
            <consortium name="Lawrence Berkeley National Laboratory"/>
            <person name="Van Ingen-Buijs V.A."/>
            <person name="Van Westerhoven A.C."/>
            <person name="Haridas S."/>
            <person name="Skiadas P."/>
            <person name="Martin F."/>
            <person name="Groenewald J.Z."/>
            <person name="Crous P.W."/>
            <person name="Seidl M.F."/>
        </authorList>
    </citation>
    <scope>NUCLEOTIDE SEQUENCE [LARGE SCALE GENOMIC DNA]</scope>
    <source>
        <strain evidence="2 3">CBS 122670</strain>
    </source>
</reference>
<evidence type="ECO:0000313" key="3">
    <source>
        <dbReference type="Proteomes" id="UP001365128"/>
    </source>
</evidence>
<proteinExistence type="predicted"/>
<feature type="compositionally biased region" description="Polar residues" evidence="1">
    <location>
        <begin position="33"/>
        <end position="44"/>
    </location>
</feature>
<dbReference type="Proteomes" id="UP001365128">
    <property type="component" value="Unassembled WGS sequence"/>
</dbReference>
<evidence type="ECO:0000313" key="2">
    <source>
        <dbReference type="EMBL" id="KAK7532695.1"/>
    </source>
</evidence>
<evidence type="ECO:0000256" key="1">
    <source>
        <dbReference type="SAM" id="MobiDB-lite"/>
    </source>
</evidence>